<dbReference type="AlphaFoldDB" id="W2K361"/>
<feature type="compositionally biased region" description="Basic residues" evidence="1">
    <location>
        <begin position="13"/>
        <end position="31"/>
    </location>
</feature>
<proteinExistence type="predicted"/>
<feature type="region of interest" description="Disordered" evidence="1">
    <location>
        <begin position="1"/>
        <end position="36"/>
    </location>
</feature>
<dbReference type="EMBL" id="KI683006">
    <property type="protein sequence ID" value="ETL79552.1"/>
    <property type="molecule type" value="Genomic_DNA"/>
</dbReference>
<evidence type="ECO:0000256" key="1">
    <source>
        <dbReference type="SAM" id="MobiDB-lite"/>
    </source>
</evidence>
<name>W2K361_PHYNI</name>
<evidence type="ECO:0000313" key="2">
    <source>
        <dbReference type="EMBL" id="ETL79552.1"/>
    </source>
</evidence>
<protein>
    <submittedName>
        <fullName evidence="2">Uncharacterized protein</fullName>
    </submittedName>
</protein>
<organism evidence="2">
    <name type="scientific">Phytophthora nicotianae</name>
    <name type="common">Potato buckeye rot agent</name>
    <name type="synonym">Phytophthora parasitica</name>
    <dbReference type="NCBI Taxonomy" id="4792"/>
    <lineage>
        <taxon>Eukaryota</taxon>
        <taxon>Sar</taxon>
        <taxon>Stramenopiles</taxon>
        <taxon>Oomycota</taxon>
        <taxon>Peronosporomycetes</taxon>
        <taxon>Peronosporales</taxon>
        <taxon>Peronosporaceae</taxon>
        <taxon>Phytophthora</taxon>
    </lineage>
</organism>
<feature type="compositionally biased region" description="Basic and acidic residues" evidence="1">
    <location>
        <begin position="1"/>
        <end position="12"/>
    </location>
</feature>
<gene>
    <name evidence="2" type="ORF">L917_19843</name>
</gene>
<accession>W2K361</accession>
<dbReference type="Proteomes" id="UP000054423">
    <property type="component" value="Unassembled WGS sequence"/>
</dbReference>
<sequence length="174" mass="19896">MEKVPDRKERAKISKRKNQSKNAYYKKRSRRPQYQAQAAPYRIGKQIYHVANIVPRLMGSCSENAEFIPESRGDDDGSSPPMLYTGEDWHSGNGDVPYDVVQWPANIERLHQYFNPNDIKFDFTPAFGVCGCEERCTVFSCATAKLIVFARVGRAPVVPHNLDVEMFFLDAKIF</sequence>
<dbReference type="VEuPathDB" id="FungiDB:PPTG_21797"/>
<reference evidence="2" key="1">
    <citation type="submission" date="2013-11" db="EMBL/GenBank/DDBJ databases">
        <title>The Genome Sequence of Phytophthora parasitica CHvinca01.</title>
        <authorList>
            <consortium name="The Broad Institute Genomics Platform"/>
            <person name="Russ C."/>
            <person name="Tyler B."/>
            <person name="Panabieres F."/>
            <person name="Shan W."/>
            <person name="Tripathy S."/>
            <person name="Grunwald N."/>
            <person name="Machado M."/>
            <person name="Johnson C.S."/>
            <person name="Arredondo F."/>
            <person name="Hong C."/>
            <person name="Coffey M."/>
            <person name="Young S.K."/>
            <person name="Zeng Q."/>
            <person name="Gargeya S."/>
            <person name="Fitzgerald M."/>
            <person name="Abouelleil A."/>
            <person name="Alvarado L."/>
            <person name="Chapman S.B."/>
            <person name="Gainer-Dewar J."/>
            <person name="Goldberg J."/>
            <person name="Griggs A."/>
            <person name="Gujja S."/>
            <person name="Hansen M."/>
            <person name="Howarth C."/>
            <person name="Imamovic A."/>
            <person name="Ireland A."/>
            <person name="Larimer J."/>
            <person name="McCowan C."/>
            <person name="Murphy C."/>
            <person name="Pearson M."/>
            <person name="Poon T.W."/>
            <person name="Priest M."/>
            <person name="Roberts A."/>
            <person name="Saif S."/>
            <person name="Shea T."/>
            <person name="Sykes S."/>
            <person name="Wortman J."/>
            <person name="Nusbaum C."/>
            <person name="Birren B."/>
        </authorList>
    </citation>
    <scope>NUCLEOTIDE SEQUENCE [LARGE SCALE GENOMIC DNA]</scope>
    <source>
        <strain evidence="2">CHvinca01</strain>
    </source>
</reference>